<reference evidence="2 3" key="1">
    <citation type="journal article" date="2019" name="Int. J. Syst. Evol. Microbiol.">
        <title>The Global Catalogue of Microorganisms (GCM) 10K type strain sequencing project: providing services to taxonomists for standard genome sequencing and annotation.</title>
        <authorList>
            <consortium name="The Broad Institute Genomics Platform"/>
            <consortium name="The Broad Institute Genome Sequencing Center for Infectious Disease"/>
            <person name="Wu L."/>
            <person name="Ma J."/>
        </authorList>
    </citation>
    <scope>NUCLEOTIDE SEQUENCE [LARGE SCALE GENOMIC DNA]</scope>
    <source>
        <strain evidence="2 3">JCM 16378</strain>
    </source>
</reference>
<protein>
    <submittedName>
        <fullName evidence="2">Uncharacterized protein</fullName>
    </submittedName>
</protein>
<evidence type="ECO:0000313" key="2">
    <source>
        <dbReference type="EMBL" id="GAA2738942.1"/>
    </source>
</evidence>
<dbReference type="RefSeq" id="WP_344195386.1">
    <property type="nucleotide sequence ID" value="NZ_BAAARN010000004.1"/>
</dbReference>
<name>A0ABN3UVB1_9MICO</name>
<evidence type="ECO:0000256" key="1">
    <source>
        <dbReference type="SAM" id="MobiDB-lite"/>
    </source>
</evidence>
<sequence length="49" mass="5436">MSTTAEQGRSVVQGDKGHRTTKSRIQTLERAQKMRAQLRAKAKTLPNGI</sequence>
<organism evidence="2 3">
    <name type="scientific">Pedococcus aerophilus</name>
    <dbReference type="NCBI Taxonomy" id="436356"/>
    <lineage>
        <taxon>Bacteria</taxon>
        <taxon>Bacillati</taxon>
        <taxon>Actinomycetota</taxon>
        <taxon>Actinomycetes</taxon>
        <taxon>Micrococcales</taxon>
        <taxon>Intrasporangiaceae</taxon>
        <taxon>Pedococcus</taxon>
    </lineage>
</organism>
<dbReference type="EMBL" id="BAAARN010000004">
    <property type="protein sequence ID" value="GAA2738942.1"/>
    <property type="molecule type" value="Genomic_DNA"/>
</dbReference>
<keyword evidence="3" id="KW-1185">Reference proteome</keyword>
<feature type="region of interest" description="Disordered" evidence="1">
    <location>
        <begin position="1"/>
        <end position="26"/>
    </location>
</feature>
<accession>A0ABN3UVB1</accession>
<gene>
    <name evidence="2" type="ORF">GCM10009867_32840</name>
</gene>
<comment type="caution">
    <text evidence="2">The sequence shown here is derived from an EMBL/GenBank/DDBJ whole genome shotgun (WGS) entry which is preliminary data.</text>
</comment>
<proteinExistence type="predicted"/>
<evidence type="ECO:0000313" key="3">
    <source>
        <dbReference type="Proteomes" id="UP001501326"/>
    </source>
</evidence>
<dbReference type="Proteomes" id="UP001501326">
    <property type="component" value="Unassembled WGS sequence"/>
</dbReference>